<dbReference type="InParanoid" id="G8ZYY6"/>
<dbReference type="InterPro" id="IPR055066">
    <property type="entry name" value="AASDHPPT_N"/>
</dbReference>
<feature type="domain" description="4'-phosphopantetheinyl transferase N-terminal" evidence="4">
    <location>
        <begin position="32"/>
        <end position="112"/>
    </location>
</feature>
<dbReference type="InterPro" id="IPR037143">
    <property type="entry name" value="4-PPantetheinyl_Trfase_dom_sf"/>
</dbReference>
<reference evidence="5 6" key="1">
    <citation type="journal article" date="2011" name="Proc. Natl. Acad. Sci. U.S.A.">
        <title>Evolutionary erosion of yeast sex chromosomes by mating-type switching accidents.</title>
        <authorList>
            <person name="Gordon J.L."/>
            <person name="Armisen D."/>
            <person name="Proux-Wera E."/>
            <person name="Oheigeartaigh S.S."/>
            <person name="Byrne K.P."/>
            <person name="Wolfe K.H."/>
        </authorList>
    </citation>
    <scope>NUCLEOTIDE SEQUENCE [LARGE SCALE GENOMIC DNA]</scope>
    <source>
        <strain evidence="6">ATCC 10662 / CBS 1146 / NBRC 0425 / NCYC 2629 / NRRL Y-866</strain>
    </source>
</reference>
<feature type="domain" description="4'-phosphopantetheinyl transferase" evidence="3">
    <location>
        <begin position="126"/>
        <end position="212"/>
    </location>
</feature>
<dbReference type="Gene3D" id="3.90.470.20">
    <property type="entry name" value="4'-phosphopantetheinyl transferase domain"/>
    <property type="match status" value="2"/>
</dbReference>
<accession>G8ZYY6</accession>
<dbReference type="AlphaFoldDB" id="G8ZYY6"/>
<dbReference type="EMBL" id="HE616748">
    <property type="protein sequence ID" value="CCE93611.1"/>
    <property type="molecule type" value="Genomic_DNA"/>
</dbReference>
<keyword evidence="6" id="KW-1185">Reference proteome</keyword>
<dbReference type="eggNOG" id="KOG0945">
    <property type="taxonomic scope" value="Eukaryota"/>
</dbReference>
<dbReference type="InterPro" id="IPR050559">
    <property type="entry name" value="P-Pant_transferase_sf"/>
</dbReference>
<evidence type="ECO:0000313" key="6">
    <source>
        <dbReference type="Proteomes" id="UP000005627"/>
    </source>
</evidence>
<dbReference type="GO" id="GO:0005829">
    <property type="term" value="C:cytosol"/>
    <property type="evidence" value="ECO:0007669"/>
    <property type="project" value="TreeGrafter"/>
</dbReference>
<dbReference type="FunCoup" id="G8ZYY6">
    <property type="interactions" value="46"/>
</dbReference>
<name>G8ZYY6_TORDE</name>
<dbReference type="GO" id="GO:0019878">
    <property type="term" value="P:lysine biosynthetic process via aminoadipic acid"/>
    <property type="evidence" value="ECO:0007669"/>
    <property type="project" value="EnsemblFungi"/>
</dbReference>
<dbReference type="STRING" id="1076872.G8ZYY6"/>
<dbReference type="GO" id="GO:0008897">
    <property type="term" value="F:holo-[acyl-carrier-protein] synthase activity"/>
    <property type="evidence" value="ECO:0007669"/>
    <property type="project" value="UniProtKB-EC"/>
</dbReference>
<dbReference type="GeneID" id="11504827"/>
<protein>
    <recommendedName>
        <fullName evidence="1">holo-[acyl-carrier-protein] synthase</fullName>
        <ecNumber evidence="1">2.7.8.7</ecNumber>
    </recommendedName>
</protein>
<dbReference type="Proteomes" id="UP000005627">
    <property type="component" value="Chromosome 7"/>
</dbReference>
<evidence type="ECO:0000313" key="5">
    <source>
        <dbReference type="EMBL" id="CCE93611.1"/>
    </source>
</evidence>
<evidence type="ECO:0000256" key="1">
    <source>
        <dbReference type="ARBA" id="ARBA00013172"/>
    </source>
</evidence>
<keyword evidence="2" id="KW-0808">Transferase</keyword>
<sequence>MEDLLSSVELNQDWEGLIVVDVDHANLSDDFTFETAMRYLSLTHQVKIRQRKTEKARRIALCNRLLQLFGCSVIGDIPFEEVQFEYGSHGKPYLKNSPAISFSMSNGEQYVVQFILLQKCTGRLDVGIDVAAKSDYIGHDDVEVFRDIFSEREYNHFKACGNELKPSLFAYYWSLKECYTKYTGLGLNCDLSRIDCGEVDVPVMSARLQCKMDEDSILFHSTWVEPDCEEIITVCRQDSGQVRWLQNGPRVYRISLLDILSFFEKTPKRSPKHSIE</sequence>
<organism evidence="5 6">
    <name type="scientific">Torulaspora delbrueckii</name>
    <name type="common">Yeast</name>
    <name type="synonym">Candida colliculosa</name>
    <dbReference type="NCBI Taxonomy" id="4950"/>
    <lineage>
        <taxon>Eukaryota</taxon>
        <taxon>Fungi</taxon>
        <taxon>Dikarya</taxon>
        <taxon>Ascomycota</taxon>
        <taxon>Saccharomycotina</taxon>
        <taxon>Saccharomycetes</taxon>
        <taxon>Saccharomycetales</taxon>
        <taxon>Saccharomycetaceae</taxon>
        <taxon>Torulaspora</taxon>
    </lineage>
</organism>
<dbReference type="Pfam" id="PF22624">
    <property type="entry name" value="AASDHPPT_N"/>
    <property type="match status" value="1"/>
</dbReference>
<dbReference type="PANTHER" id="PTHR12215">
    <property type="entry name" value="PHOSPHOPANTETHEINE TRANSFERASE"/>
    <property type="match status" value="1"/>
</dbReference>
<dbReference type="GO" id="GO:0000287">
    <property type="term" value="F:magnesium ion binding"/>
    <property type="evidence" value="ECO:0007669"/>
    <property type="project" value="InterPro"/>
</dbReference>
<dbReference type="KEGG" id="tdl:TDEL_0G02440"/>
<gene>
    <name evidence="5" type="primary">TDEL0G02440</name>
    <name evidence="5" type="ORF">TDEL_0G02440</name>
</gene>
<evidence type="ECO:0000259" key="4">
    <source>
        <dbReference type="Pfam" id="PF22624"/>
    </source>
</evidence>
<proteinExistence type="predicted"/>
<dbReference type="SUPFAM" id="SSF56214">
    <property type="entry name" value="4'-phosphopantetheinyl transferase"/>
    <property type="match status" value="2"/>
</dbReference>
<dbReference type="RefSeq" id="XP_003682822.1">
    <property type="nucleotide sequence ID" value="XM_003682774.1"/>
</dbReference>
<dbReference type="InterPro" id="IPR008278">
    <property type="entry name" value="4-PPantetheinyl_Trfase_dom"/>
</dbReference>
<dbReference type="Pfam" id="PF01648">
    <property type="entry name" value="ACPS"/>
    <property type="match status" value="1"/>
</dbReference>
<dbReference type="PANTHER" id="PTHR12215:SF10">
    <property type="entry name" value="L-AMINOADIPATE-SEMIALDEHYDE DEHYDROGENASE-PHOSPHOPANTETHEINYL TRANSFERASE"/>
    <property type="match status" value="1"/>
</dbReference>
<dbReference type="EC" id="2.7.8.7" evidence="1"/>
<dbReference type="OrthoDB" id="26719at2759"/>
<dbReference type="HOGENOM" id="CLU_075352_1_0_1"/>
<evidence type="ECO:0000256" key="2">
    <source>
        <dbReference type="ARBA" id="ARBA00022679"/>
    </source>
</evidence>
<evidence type="ECO:0000259" key="3">
    <source>
        <dbReference type="Pfam" id="PF01648"/>
    </source>
</evidence>